<dbReference type="InterPro" id="IPR005036">
    <property type="entry name" value="CBM21_dom"/>
</dbReference>
<dbReference type="GO" id="GO:0008157">
    <property type="term" value="F:protein phosphatase 1 binding"/>
    <property type="evidence" value="ECO:0007669"/>
    <property type="project" value="TreeGrafter"/>
</dbReference>
<feature type="compositionally biased region" description="Polar residues" evidence="1">
    <location>
        <begin position="342"/>
        <end position="354"/>
    </location>
</feature>
<dbReference type="GO" id="GO:0000164">
    <property type="term" value="C:protein phosphatase type 1 complex"/>
    <property type="evidence" value="ECO:0007669"/>
    <property type="project" value="TreeGrafter"/>
</dbReference>
<dbReference type="Pfam" id="PF03370">
    <property type="entry name" value="CBM_21"/>
    <property type="match status" value="1"/>
</dbReference>
<dbReference type="OrthoDB" id="1881at2759"/>
<evidence type="ECO:0000313" key="3">
    <source>
        <dbReference type="EMBL" id="CDH51378.1"/>
    </source>
</evidence>
<dbReference type="EMBL" id="CBTN010000009">
    <property type="protein sequence ID" value="CDH51378.1"/>
    <property type="molecule type" value="Genomic_DNA"/>
</dbReference>
<dbReference type="Gene3D" id="2.60.40.2440">
    <property type="entry name" value="Carbohydrate binding type-21 domain"/>
    <property type="match status" value="1"/>
</dbReference>
<proteinExistence type="predicted"/>
<comment type="caution">
    <text evidence="3">The sequence shown here is derived from an EMBL/GenBank/DDBJ whole genome shotgun (WGS) entry which is preliminary data.</text>
</comment>
<feature type="compositionally biased region" description="Basic and acidic residues" evidence="1">
    <location>
        <begin position="355"/>
        <end position="365"/>
    </location>
</feature>
<organism evidence="3 4">
    <name type="scientific">Lichtheimia corymbifera JMRC:FSU:9682</name>
    <dbReference type="NCBI Taxonomy" id="1263082"/>
    <lineage>
        <taxon>Eukaryota</taxon>
        <taxon>Fungi</taxon>
        <taxon>Fungi incertae sedis</taxon>
        <taxon>Mucoromycota</taxon>
        <taxon>Mucoromycotina</taxon>
        <taxon>Mucoromycetes</taxon>
        <taxon>Mucorales</taxon>
        <taxon>Lichtheimiaceae</taxon>
        <taxon>Lichtheimia</taxon>
    </lineage>
</organism>
<dbReference type="STRING" id="1263082.A0A068RMH6"/>
<feature type="domain" description="CBM21" evidence="2">
    <location>
        <begin position="137"/>
        <end position="252"/>
    </location>
</feature>
<sequence>MTFISASSLSSPSSSPSTTSPNFSELVSHNSTEQRANAHSQLESNDGAKHRDNRKASAMQRLLRSKHWVLEPPDTDRFRFCFKEPTITCSSNVPDDIASIETAAAETKTTRIVSYKVDRVDTSTAAASREHSKPEKSTPIKFEDIDVAPTTSADSSENSITLLGHCIVLNLAFEKRIMARYTLDNWTTFVDTDATHVESVDDDGQYDRFSFTLPIQGFPADEDDLDIQLALCYYVDHGEHWDNNDGENYHIKVIRSITVHEDKNHQEEEKEEEKPAMWMQKTSALANDTHISPWTTSRFWIPGYMRHSQMTFARDSYDIEFLPPNKEQQLEQEEQDEDKKLTTTVAQQQQGQPSNDHHDAVKGRK</sequence>
<dbReference type="PANTHER" id="PTHR12307:SF36">
    <property type="entry name" value="GLYCOGEN-BINDING SUBUNIT 76A"/>
    <property type="match status" value="1"/>
</dbReference>
<evidence type="ECO:0000313" key="4">
    <source>
        <dbReference type="Proteomes" id="UP000027586"/>
    </source>
</evidence>
<name>A0A068RMH6_9FUNG</name>
<accession>A0A068RMH6</accession>
<feature type="compositionally biased region" description="Basic and acidic residues" evidence="1">
    <location>
        <begin position="128"/>
        <end position="142"/>
    </location>
</feature>
<dbReference type="Proteomes" id="UP000027586">
    <property type="component" value="Unassembled WGS sequence"/>
</dbReference>
<evidence type="ECO:0000256" key="1">
    <source>
        <dbReference type="SAM" id="MobiDB-lite"/>
    </source>
</evidence>
<dbReference type="InterPro" id="IPR038175">
    <property type="entry name" value="CBM21_dom_sf"/>
</dbReference>
<reference evidence="3" key="1">
    <citation type="submission" date="2013-08" db="EMBL/GenBank/DDBJ databases">
        <title>Gene expansion shapes genome architecture in the human pathogen Lichtheimia corymbifera: an evolutionary genomics analysis in the ancient terrestrial Mucorales (Mucoromycotina).</title>
        <authorList>
            <person name="Schwartze V.U."/>
            <person name="Winter S."/>
            <person name="Shelest E."/>
            <person name="Marcet-Houben M."/>
            <person name="Horn F."/>
            <person name="Wehner S."/>
            <person name="Hoffmann K."/>
            <person name="Riege K."/>
            <person name="Sammeth M."/>
            <person name="Nowrousian M."/>
            <person name="Valiante V."/>
            <person name="Linde J."/>
            <person name="Jacobsen I.D."/>
            <person name="Marz M."/>
            <person name="Brakhage A.A."/>
            <person name="Gabaldon T."/>
            <person name="Bocker S."/>
            <person name="Voigt K."/>
        </authorList>
    </citation>
    <scope>NUCLEOTIDE SEQUENCE [LARGE SCALE GENOMIC DNA]</scope>
    <source>
        <strain evidence="3">FSU 9682</strain>
    </source>
</reference>
<protein>
    <recommendedName>
        <fullName evidence="2">CBM21 domain-containing protein</fullName>
    </recommendedName>
</protein>
<dbReference type="GO" id="GO:2001069">
    <property type="term" value="F:glycogen binding"/>
    <property type="evidence" value="ECO:0007669"/>
    <property type="project" value="TreeGrafter"/>
</dbReference>
<dbReference type="InterPro" id="IPR050782">
    <property type="entry name" value="PP1_regulatory_subunit_3"/>
</dbReference>
<evidence type="ECO:0000259" key="2">
    <source>
        <dbReference type="PROSITE" id="PS51159"/>
    </source>
</evidence>
<feature type="region of interest" description="Disordered" evidence="1">
    <location>
        <begin position="325"/>
        <end position="365"/>
    </location>
</feature>
<dbReference type="PROSITE" id="PS51159">
    <property type="entry name" value="CBM21"/>
    <property type="match status" value="1"/>
</dbReference>
<dbReference type="VEuPathDB" id="FungiDB:LCOR_02992.1"/>
<dbReference type="AlphaFoldDB" id="A0A068RMH6"/>
<dbReference type="PANTHER" id="PTHR12307">
    <property type="entry name" value="PROTEIN PHOSPHATASE 1 REGULATORY SUBUNIT"/>
    <property type="match status" value="1"/>
</dbReference>
<feature type="compositionally biased region" description="Polar residues" evidence="1">
    <location>
        <begin position="22"/>
        <end position="44"/>
    </location>
</feature>
<keyword evidence="4" id="KW-1185">Reference proteome</keyword>
<dbReference type="GO" id="GO:0005979">
    <property type="term" value="P:regulation of glycogen biosynthetic process"/>
    <property type="evidence" value="ECO:0007669"/>
    <property type="project" value="TreeGrafter"/>
</dbReference>
<gene>
    <name evidence="3" type="ORF">LCOR_02992.1</name>
</gene>
<feature type="compositionally biased region" description="Low complexity" evidence="1">
    <location>
        <begin position="1"/>
        <end position="21"/>
    </location>
</feature>
<feature type="region of interest" description="Disordered" evidence="1">
    <location>
        <begin position="123"/>
        <end position="142"/>
    </location>
</feature>
<feature type="region of interest" description="Disordered" evidence="1">
    <location>
        <begin position="1"/>
        <end position="57"/>
    </location>
</feature>